<dbReference type="PANTHER" id="PTHR28593:SF1">
    <property type="entry name" value="METEORIN-LIKE PROTEIN"/>
    <property type="match status" value="1"/>
</dbReference>
<dbReference type="AlphaFoldDB" id="A0A3Q2PEI8"/>
<reference evidence="10" key="2">
    <citation type="submission" date="2025-09" db="UniProtKB">
        <authorList>
            <consortium name="Ensembl"/>
        </authorList>
    </citation>
    <scope>IDENTIFICATION</scope>
</reference>
<dbReference type="GO" id="GO:0005615">
    <property type="term" value="C:extracellular space"/>
    <property type="evidence" value="ECO:0007669"/>
    <property type="project" value="TreeGrafter"/>
</dbReference>
<keyword evidence="6 8" id="KW-0732">Signal</keyword>
<keyword evidence="7" id="KW-1015">Disulfide bond</keyword>
<keyword evidence="5" id="KW-0372">Hormone</keyword>
<comment type="subcellular location">
    <subcellularLocation>
        <location evidence="1">Secreted</location>
    </subcellularLocation>
</comment>
<evidence type="ECO:0000256" key="3">
    <source>
        <dbReference type="ARBA" id="ARBA00016272"/>
    </source>
</evidence>
<organism evidence="10 11">
    <name type="scientific">Fundulus heteroclitus</name>
    <name type="common">Killifish</name>
    <name type="synonym">Mummichog</name>
    <dbReference type="NCBI Taxonomy" id="8078"/>
    <lineage>
        <taxon>Eukaryota</taxon>
        <taxon>Metazoa</taxon>
        <taxon>Chordata</taxon>
        <taxon>Craniata</taxon>
        <taxon>Vertebrata</taxon>
        <taxon>Euteleostomi</taxon>
        <taxon>Actinopterygii</taxon>
        <taxon>Neopterygii</taxon>
        <taxon>Teleostei</taxon>
        <taxon>Neoteleostei</taxon>
        <taxon>Acanthomorphata</taxon>
        <taxon>Ovalentaria</taxon>
        <taxon>Atherinomorphae</taxon>
        <taxon>Cyprinodontiformes</taxon>
        <taxon>Fundulidae</taxon>
        <taxon>Fundulus</taxon>
    </lineage>
</organism>
<evidence type="ECO:0000256" key="4">
    <source>
        <dbReference type="ARBA" id="ARBA00022525"/>
    </source>
</evidence>
<accession>A0A3Q2PEI8</accession>
<dbReference type="GO" id="GO:0005179">
    <property type="term" value="F:hormone activity"/>
    <property type="evidence" value="ECO:0007669"/>
    <property type="project" value="UniProtKB-KW"/>
</dbReference>
<dbReference type="InterPro" id="IPR036179">
    <property type="entry name" value="Ig-like_dom_sf"/>
</dbReference>
<keyword evidence="11" id="KW-1185">Reference proteome</keyword>
<dbReference type="SUPFAM" id="SSF48726">
    <property type="entry name" value="Immunoglobulin"/>
    <property type="match status" value="1"/>
</dbReference>
<dbReference type="Gene3D" id="2.60.40.10">
    <property type="entry name" value="Immunoglobulins"/>
    <property type="match status" value="1"/>
</dbReference>
<comment type="similarity">
    <text evidence="2">Belongs to the meteorin family.</text>
</comment>
<dbReference type="Pfam" id="PF07686">
    <property type="entry name" value="V-set"/>
    <property type="match status" value="1"/>
</dbReference>
<evidence type="ECO:0000313" key="10">
    <source>
        <dbReference type="Ensembl" id="ENSFHEP00000010967.1"/>
    </source>
</evidence>
<evidence type="ECO:0000256" key="7">
    <source>
        <dbReference type="ARBA" id="ARBA00023157"/>
    </source>
</evidence>
<feature type="signal peptide" evidence="8">
    <location>
        <begin position="1"/>
        <end position="21"/>
    </location>
</feature>
<evidence type="ECO:0000256" key="2">
    <source>
        <dbReference type="ARBA" id="ARBA00005669"/>
    </source>
</evidence>
<dbReference type="GeneTree" id="ENSGT00390000001390"/>
<proteinExistence type="inferred from homology"/>
<evidence type="ECO:0000256" key="8">
    <source>
        <dbReference type="SAM" id="SignalP"/>
    </source>
</evidence>
<dbReference type="GO" id="GO:0090336">
    <property type="term" value="P:positive regulation of brown fat cell differentiation"/>
    <property type="evidence" value="ECO:0007669"/>
    <property type="project" value="TreeGrafter"/>
</dbReference>
<evidence type="ECO:0000256" key="1">
    <source>
        <dbReference type="ARBA" id="ARBA00004613"/>
    </source>
</evidence>
<name>A0A3Q2PEI8_FUNHE</name>
<feature type="chain" id="PRO_5018677919" description="Meteorin-like protein" evidence="8">
    <location>
        <begin position="22"/>
        <end position="372"/>
    </location>
</feature>
<dbReference type="PANTHER" id="PTHR28593">
    <property type="entry name" value="METEORIN-LIKE PROTEIN"/>
    <property type="match status" value="1"/>
</dbReference>
<keyword evidence="4" id="KW-0964">Secreted</keyword>
<dbReference type="InterPro" id="IPR013783">
    <property type="entry name" value="Ig-like_fold"/>
</dbReference>
<dbReference type="Ensembl" id="ENSFHET00000017830.1">
    <property type="protein sequence ID" value="ENSFHEP00000010967.1"/>
    <property type="gene ID" value="ENSFHEG00000012341.1"/>
</dbReference>
<dbReference type="InterPro" id="IPR051998">
    <property type="entry name" value="Meteorin-like"/>
</dbReference>
<reference evidence="10" key="1">
    <citation type="submission" date="2025-08" db="UniProtKB">
        <authorList>
            <consortium name="Ensembl"/>
        </authorList>
    </citation>
    <scope>IDENTIFICATION</scope>
</reference>
<dbReference type="Proteomes" id="UP000265000">
    <property type="component" value="Unplaced"/>
</dbReference>
<evidence type="ECO:0000313" key="11">
    <source>
        <dbReference type="Proteomes" id="UP000265000"/>
    </source>
</evidence>
<feature type="domain" description="Immunoglobulin V-set" evidence="9">
    <location>
        <begin position="272"/>
        <end position="351"/>
    </location>
</feature>
<evidence type="ECO:0000256" key="5">
    <source>
        <dbReference type="ARBA" id="ARBA00022702"/>
    </source>
</evidence>
<dbReference type="InterPro" id="IPR013106">
    <property type="entry name" value="Ig_V-set"/>
</dbReference>
<sequence length="372" mass="41836">MLRPWATTLWVMLVLLCRAVAQYSSDLCNWRGSGLSHETHRRDVEQVYLRCSQGSLQWLYPTGAIIVNLRPNMEPSLGRMADVHVCIKPLTSSQGSHVYLEHEGDLRLLLSDKDQAQGAVRCFRMKEGVLFVEAIPQTDISRKITAFQYELVPSQGPGAHMYPYLHQGSVTCKPCSDQEVLMAVCTSDFAGSGVFRDVTPGTNKHPVVAVTLHRLFHQKSGLFAWGGARGRGWSGRVNVRAPWTLMNDFWRSSSVILALFCVSSVAGLVRVFGYEGRDVAVTCSYPAGYQTYEKYLCRNDCDYSDILITTSQKNKTRYFVYDDKSTRIFTTTISNLVASDAGRYWCGVSVYGKDIYTEIKLETIQGMSIYIY</sequence>
<evidence type="ECO:0000256" key="6">
    <source>
        <dbReference type="ARBA" id="ARBA00022729"/>
    </source>
</evidence>
<protein>
    <recommendedName>
        <fullName evidence="3">Meteorin-like protein</fullName>
    </recommendedName>
</protein>
<dbReference type="STRING" id="8078.ENSFHEP00000010967"/>
<dbReference type="GO" id="GO:0097009">
    <property type="term" value="P:energy homeostasis"/>
    <property type="evidence" value="ECO:0007669"/>
    <property type="project" value="TreeGrafter"/>
</dbReference>
<evidence type="ECO:0000259" key="9">
    <source>
        <dbReference type="Pfam" id="PF07686"/>
    </source>
</evidence>